<keyword evidence="7" id="KW-1185">Reference proteome</keyword>
<dbReference type="GO" id="GO:0005829">
    <property type="term" value="C:cytosol"/>
    <property type="evidence" value="ECO:0007669"/>
    <property type="project" value="TreeGrafter"/>
</dbReference>
<dbReference type="GO" id="GO:0001217">
    <property type="term" value="F:DNA-binding transcription repressor activity"/>
    <property type="evidence" value="ECO:0007669"/>
    <property type="project" value="TreeGrafter"/>
</dbReference>
<keyword evidence="3" id="KW-0963">Cytoplasm</keyword>
<dbReference type="GO" id="GO:0032993">
    <property type="term" value="C:protein-DNA complex"/>
    <property type="evidence" value="ECO:0007669"/>
    <property type="project" value="TreeGrafter"/>
</dbReference>
<reference evidence="7" key="1">
    <citation type="submission" date="2015-11" db="EMBL/GenBank/DDBJ databases">
        <authorList>
            <person name="Tobias N.J."/>
            <person name="Mishra B."/>
            <person name="Gupta D.K."/>
            <person name="Thines M."/>
            <person name="Stinear T.P."/>
            <person name="Bode H.B."/>
        </authorList>
    </citation>
    <scope>NUCLEOTIDE SEQUENCE [LARGE SCALE GENOMIC DNA]</scope>
    <source>
        <strain evidence="7">PB45.5</strain>
    </source>
</reference>
<dbReference type="Gene3D" id="1.10.287.1050">
    <property type="entry name" value="H-NS histone-like proteins"/>
    <property type="match status" value="1"/>
</dbReference>
<dbReference type="PATRIC" id="fig|29488.15.peg.1298"/>
<dbReference type="GO" id="GO:0000976">
    <property type="term" value="F:transcription cis-regulatory region binding"/>
    <property type="evidence" value="ECO:0007669"/>
    <property type="project" value="TreeGrafter"/>
</dbReference>
<comment type="subcellular location">
    <subcellularLocation>
        <location evidence="1">Cytoplasm</location>
        <location evidence="1">Nucleoid</location>
    </subcellularLocation>
</comment>
<keyword evidence="4 6" id="KW-0238">DNA-binding</keyword>
<evidence type="ECO:0000256" key="2">
    <source>
        <dbReference type="ARBA" id="ARBA00010610"/>
    </source>
</evidence>
<dbReference type="RefSeq" id="WP_046395558.1">
    <property type="nucleotide sequence ID" value="NZ_CAWMQN010000024.1"/>
</dbReference>
<protein>
    <submittedName>
        <fullName evidence="6">DNA-binding protein StpA</fullName>
    </submittedName>
</protein>
<gene>
    <name evidence="6" type="primary">stpA</name>
    <name evidence="6" type="ORF">Phpb_01189</name>
</gene>
<dbReference type="Pfam" id="PF22470">
    <property type="entry name" value="Histone_HNS_N"/>
    <property type="match status" value="1"/>
</dbReference>
<evidence type="ECO:0000313" key="6">
    <source>
        <dbReference type="EMBL" id="OCA55738.1"/>
    </source>
</evidence>
<dbReference type="InterPro" id="IPR037150">
    <property type="entry name" value="H-NS_C_dom_sf"/>
</dbReference>
<evidence type="ECO:0000256" key="4">
    <source>
        <dbReference type="ARBA" id="ARBA00023125"/>
    </source>
</evidence>
<dbReference type="SUPFAM" id="SSF81273">
    <property type="entry name" value="H-NS histone-like proteins"/>
    <property type="match status" value="1"/>
</dbReference>
<dbReference type="PANTHER" id="PTHR38097">
    <property type="match status" value="1"/>
</dbReference>
<sequence>MTTLTIEQEYEIVSNHLSRISTLRRFAQTKDVEWLDDVYKALEVVVQENKEIFRLMSLEAEQKEQKRLEILRLIEETGLDLKTINIPVTVSSFKAKKSNAGKGKTRKPKYQFNENGEVKYWSGNGKKPSGLQKLLNEGHSLNEFLIQK</sequence>
<dbReference type="InterPro" id="IPR027444">
    <property type="entry name" value="H-NS_C_dom"/>
</dbReference>
<dbReference type="Gene3D" id="4.10.430.10">
    <property type="entry name" value="Histone-like protein H-NS, C-terminal domain"/>
    <property type="match status" value="1"/>
</dbReference>
<name>A0A1B8YKT5_9GAMM</name>
<comment type="caution">
    <text evidence="6">The sequence shown here is derived from an EMBL/GenBank/DDBJ whole genome shotgun (WGS) entry which is preliminary data.</text>
</comment>
<evidence type="ECO:0000256" key="3">
    <source>
        <dbReference type="ARBA" id="ARBA00022490"/>
    </source>
</evidence>
<dbReference type="SMART" id="SM00528">
    <property type="entry name" value="HNS"/>
    <property type="match status" value="1"/>
</dbReference>
<dbReference type="Pfam" id="PF00816">
    <property type="entry name" value="Histone_HNS"/>
    <property type="match status" value="1"/>
</dbReference>
<dbReference type="InterPro" id="IPR027454">
    <property type="entry name" value="Histone_HNS_N"/>
</dbReference>
<dbReference type="GO" id="GO:0003680">
    <property type="term" value="F:minor groove of adenine-thymine-rich DNA binding"/>
    <property type="evidence" value="ECO:0007669"/>
    <property type="project" value="TreeGrafter"/>
</dbReference>
<evidence type="ECO:0000313" key="7">
    <source>
        <dbReference type="Proteomes" id="UP000092665"/>
    </source>
</evidence>
<proteinExistence type="inferred from homology"/>
<organism evidence="6 7">
    <name type="scientific">Photorhabdus namnaonensis</name>
    <dbReference type="NCBI Taxonomy" id="1851568"/>
    <lineage>
        <taxon>Bacteria</taxon>
        <taxon>Pseudomonadati</taxon>
        <taxon>Pseudomonadota</taxon>
        <taxon>Gammaproteobacteria</taxon>
        <taxon>Enterobacterales</taxon>
        <taxon>Morganellaceae</taxon>
        <taxon>Photorhabdus</taxon>
    </lineage>
</organism>
<feature type="domain" description="DNA-binding protein H-NS-like C-terminal" evidence="5">
    <location>
        <begin position="100"/>
        <end position="146"/>
    </location>
</feature>
<dbReference type="GO" id="GO:0046983">
    <property type="term" value="F:protein dimerization activity"/>
    <property type="evidence" value="ECO:0007669"/>
    <property type="project" value="InterPro"/>
</dbReference>
<comment type="similarity">
    <text evidence="2">Belongs to the histone-like protein H-NS family.</text>
</comment>
<dbReference type="EMBL" id="LOIC01000024">
    <property type="protein sequence ID" value="OCA55738.1"/>
    <property type="molecule type" value="Genomic_DNA"/>
</dbReference>
<evidence type="ECO:0000256" key="1">
    <source>
        <dbReference type="ARBA" id="ARBA00004453"/>
    </source>
</evidence>
<dbReference type="InterPro" id="IPR054180">
    <property type="entry name" value="H-NS-like_N"/>
</dbReference>
<dbReference type="GO" id="GO:0003681">
    <property type="term" value="F:bent DNA binding"/>
    <property type="evidence" value="ECO:0007669"/>
    <property type="project" value="TreeGrafter"/>
</dbReference>
<dbReference type="Proteomes" id="UP000092665">
    <property type="component" value="Unassembled WGS sequence"/>
</dbReference>
<accession>A0A1B8YKT5</accession>
<dbReference type="GO" id="GO:0009295">
    <property type="term" value="C:nucleoid"/>
    <property type="evidence" value="ECO:0007669"/>
    <property type="project" value="UniProtKB-SubCell"/>
</dbReference>
<dbReference type="PANTHER" id="PTHR38097:SF2">
    <property type="entry name" value="DNA-BINDING PROTEIN STPA"/>
    <property type="match status" value="1"/>
</dbReference>
<dbReference type="AlphaFoldDB" id="A0A1B8YKT5"/>
<evidence type="ECO:0000259" key="5">
    <source>
        <dbReference type="SMART" id="SM00528"/>
    </source>
</evidence>